<feature type="compositionally biased region" description="Polar residues" evidence="1">
    <location>
        <begin position="1"/>
        <end position="19"/>
    </location>
</feature>
<sequence length="303" mass="34605">MQQSSSNASDQHRLSQTSAELDEISDDVELDLTLADGTKFEMSSGADSHTSAISNRHANREPLFEYEEALENYHAVCQQIKVTGDYESSRERYRFCSFELNTHGKLAPAFRKEIQTGKKHNDPIFFQIYRDQIAIDCHWLYCRNEEVNINAKDDDFADLVNLSSPFDFALCDKFAAKKWKRDNRVLECMRLTDFQQVQLAALQSSEMKLRIEHLDKAIKGEKQRLPSPRSSFERKLSTWERQSACAKKHRPTYQALWKLHMTLGSSPSGRMLSELLAVALGVPPKDPKTVKSQLDTLLKKAGG</sequence>
<proteinExistence type="predicted"/>
<dbReference type="RefSeq" id="WP_191723334.1">
    <property type="nucleotide sequence ID" value="NZ_JACSQK010000005.1"/>
</dbReference>
<dbReference type="Proteomes" id="UP000634919">
    <property type="component" value="Unassembled WGS sequence"/>
</dbReference>
<accession>A0ABR8SBS2</accession>
<evidence type="ECO:0000313" key="2">
    <source>
        <dbReference type="EMBL" id="MBD7960922.1"/>
    </source>
</evidence>
<evidence type="ECO:0000313" key="3">
    <source>
        <dbReference type="Proteomes" id="UP000634919"/>
    </source>
</evidence>
<gene>
    <name evidence="2" type="ORF">H9646_10530</name>
</gene>
<dbReference type="EMBL" id="JACSQK010000005">
    <property type="protein sequence ID" value="MBD7960922.1"/>
    <property type="molecule type" value="Genomic_DNA"/>
</dbReference>
<comment type="caution">
    <text evidence="2">The sequence shown here is derived from an EMBL/GenBank/DDBJ whole genome shotgun (WGS) entry which is preliminary data.</text>
</comment>
<reference evidence="2 3" key="1">
    <citation type="submission" date="2020-08" db="EMBL/GenBank/DDBJ databases">
        <title>A Genomic Blueprint of the Chicken Gut Microbiome.</title>
        <authorList>
            <person name="Gilroy R."/>
            <person name="Ravi A."/>
            <person name="Getino M."/>
            <person name="Pursley I."/>
            <person name="Horton D.L."/>
            <person name="Alikhan N.-F."/>
            <person name="Baker D."/>
            <person name="Gharbi K."/>
            <person name="Hall N."/>
            <person name="Watson M."/>
            <person name="Adriaenssens E.M."/>
            <person name="Foster-Nyarko E."/>
            <person name="Jarju S."/>
            <person name="Secka A."/>
            <person name="Antonio M."/>
            <person name="Oren A."/>
            <person name="Chaudhuri R."/>
            <person name="La Ragione R.M."/>
            <person name="Hildebrand F."/>
            <person name="Pallen M.J."/>
        </authorList>
    </citation>
    <scope>NUCLEOTIDE SEQUENCE [LARGE SCALE GENOMIC DNA]</scope>
    <source>
        <strain evidence="2 3">Sa2CVA6</strain>
    </source>
</reference>
<feature type="region of interest" description="Disordered" evidence="1">
    <location>
        <begin position="1"/>
        <end position="21"/>
    </location>
</feature>
<organism evidence="2 3">
    <name type="scientific">Comamonas avium</name>
    <dbReference type="NCBI Taxonomy" id="2762231"/>
    <lineage>
        <taxon>Bacteria</taxon>
        <taxon>Pseudomonadati</taxon>
        <taxon>Pseudomonadota</taxon>
        <taxon>Betaproteobacteria</taxon>
        <taxon>Burkholderiales</taxon>
        <taxon>Comamonadaceae</taxon>
        <taxon>Comamonas</taxon>
    </lineage>
</organism>
<protein>
    <submittedName>
        <fullName evidence="2">Uncharacterized protein</fullName>
    </submittedName>
</protein>
<keyword evidence="3" id="KW-1185">Reference proteome</keyword>
<evidence type="ECO:0000256" key="1">
    <source>
        <dbReference type="SAM" id="MobiDB-lite"/>
    </source>
</evidence>
<name>A0ABR8SBS2_9BURK</name>